<keyword evidence="3" id="KW-1003">Cell membrane</keyword>
<evidence type="ECO:0000256" key="9">
    <source>
        <dbReference type="SAM" id="Phobius"/>
    </source>
</evidence>
<dbReference type="eggNOG" id="COG2181">
    <property type="taxonomic scope" value="Bacteria"/>
</dbReference>
<evidence type="ECO:0000256" key="3">
    <source>
        <dbReference type="ARBA" id="ARBA00022475"/>
    </source>
</evidence>
<feature type="domain" description="NarG-like" evidence="10">
    <location>
        <begin position="63"/>
        <end position="222"/>
    </location>
</feature>
<feature type="transmembrane region" description="Helical" evidence="9">
    <location>
        <begin position="6"/>
        <end position="24"/>
    </location>
</feature>
<dbReference type="InterPro" id="IPR051936">
    <property type="entry name" value="Heme-iron_electron_transfer"/>
</dbReference>
<dbReference type="GO" id="GO:0005886">
    <property type="term" value="C:plasma membrane"/>
    <property type="evidence" value="ECO:0007669"/>
    <property type="project" value="UniProtKB-SubCell"/>
</dbReference>
<dbReference type="PANTHER" id="PTHR30598:SF3">
    <property type="entry name" value="RESPIRATORY NITRATE REDUCTASE 1 GAMMA CHAIN"/>
    <property type="match status" value="1"/>
</dbReference>
<keyword evidence="4 9" id="KW-0812">Transmembrane</keyword>
<dbReference type="EMBL" id="AP009389">
    <property type="protein sequence ID" value="BAF58871.1"/>
    <property type="molecule type" value="Genomic_DNA"/>
</dbReference>
<evidence type="ECO:0000259" key="10">
    <source>
        <dbReference type="Pfam" id="PF02665"/>
    </source>
</evidence>
<keyword evidence="7" id="KW-0560">Oxidoreductase</keyword>
<name>A5D4H3_PELTS</name>
<dbReference type="PROSITE" id="PS51257">
    <property type="entry name" value="PROKAR_LIPOPROTEIN"/>
    <property type="match status" value="1"/>
</dbReference>
<accession>A5D4H3</accession>
<dbReference type="GO" id="GO:0019645">
    <property type="term" value="P:anaerobic electron transport chain"/>
    <property type="evidence" value="ECO:0007669"/>
    <property type="project" value="TreeGrafter"/>
</dbReference>
<dbReference type="STRING" id="370438.PTH_0690"/>
<evidence type="ECO:0000256" key="1">
    <source>
        <dbReference type="ARBA" id="ARBA00004651"/>
    </source>
</evidence>
<evidence type="ECO:0000256" key="7">
    <source>
        <dbReference type="ARBA" id="ARBA00023002"/>
    </source>
</evidence>
<evidence type="ECO:0000256" key="6">
    <source>
        <dbReference type="ARBA" id="ARBA00022989"/>
    </source>
</evidence>
<keyword evidence="12" id="KW-1185">Reference proteome</keyword>
<feature type="transmembrane region" description="Helical" evidence="9">
    <location>
        <begin position="115"/>
        <end position="136"/>
    </location>
</feature>
<keyword evidence="5" id="KW-0249">Electron transport</keyword>
<dbReference type="KEGG" id="pth:PTH_0690"/>
<dbReference type="GO" id="GO:0008940">
    <property type="term" value="F:nitrate reductase activity"/>
    <property type="evidence" value="ECO:0007669"/>
    <property type="project" value="TreeGrafter"/>
</dbReference>
<dbReference type="SUPFAM" id="SSF103501">
    <property type="entry name" value="Respiratory nitrate reductase 1 gamma chain"/>
    <property type="match status" value="1"/>
</dbReference>
<evidence type="ECO:0000313" key="11">
    <source>
        <dbReference type="EMBL" id="BAF58871.1"/>
    </source>
</evidence>
<organism evidence="11 12">
    <name type="scientific">Pelotomaculum thermopropionicum (strain DSM 13744 / JCM 10971 / SI)</name>
    <dbReference type="NCBI Taxonomy" id="370438"/>
    <lineage>
        <taxon>Bacteria</taxon>
        <taxon>Bacillati</taxon>
        <taxon>Bacillota</taxon>
        <taxon>Clostridia</taxon>
        <taxon>Eubacteriales</taxon>
        <taxon>Desulfotomaculaceae</taxon>
        <taxon>Pelotomaculum</taxon>
    </lineage>
</organism>
<keyword evidence="8 9" id="KW-0472">Membrane</keyword>
<proteinExistence type="predicted"/>
<dbReference type="Proteomes" id="UP000006556">
    <property type="component" value="Chromosome"/>
</dbReference>
<evidence type="ECO:0000256" key="2">
    <source>
        <dbReference type="ARBA" id="ARBA00022448"/>
    </source>
</evidence>
<comment type="subcellular location">
    <subcellularLocation>
        <location evidence="1">Cell membrane</location>
        <topology evidence="1">Multi-pass membrane protein</topology>
    </subcellularLocation>
</comment>
<evidence type="ECO:0000256" key="4">
    <source>
        <dbReference type="ARBA" id="ARBA00022692"/>
    </source>
</evidence>
<dbReference type="PANTHER" id="PTHR30598">
    <property type="entry name" value="NITRATE REDUCTASE PRIVATE CHAPERONE, REDOX ENZYME MATURATION PROTEIN REMP FAMILY"/>
    <property type="match status" value="1"/>
</dbReference>
<sequence length="269" mass="29742">MLFIKYILPYVSVCVFLLGMACKLHRWLKAPSLFPVTVFPAPGSSSGRLAVFLKEVLLFNSLYLHSRLLWLLSWTMHLSLGVIFAGHLAGIYFSGEQFVFLGISREKSLLLSNSLGMAAGVVLVVSLLGLALRRIFDAEAKAATLPSGCFELALLTGIALTGIGLRLTIDEAGLAEIRAYLAGLILFRPADFPVFPWFFWHFVLANVLLMYIPFANLKHWLGVWIVRLMLIEPPPVYPTAAGKPLRSPFAAPLKGDFQRNRLAAGNKVR</sequence>
<dbReference type="HOGENOM" id="CLU_067516_1_0_9"/>
<gene>
    <name evidence="11" type="ordered locus">PTH_0690</name>
</gene>
<dbReference type="AlphaFoldDB" id="A5D4H3"/>
<keyword evidence="6 9" id="KW-1133">Transmembrane helix</keyword>
<dbReference type="InterPro" id="IPR036197">
    <property type="entry name" value="NarG-like_sf"/>
</dbReference>
<protein>
    <submittedName>
        <fullName evidence="11">Hypothetical membrane protein</fullName>
    </submittedName>
</protein>
<dbReference type="InterPro" id="IPR023234">
    <property type="entry name" value="NarG-like_domain"/>
</dbReference>
<evidence type="ECO:0000313" key="12">
    <source>
        <dbReference type="Proteomes" id="UP000006556"/>
    </source>
</evidence>
<feature type="transmembrane region" description="Helical" evidence="9">
    <location>
        <begin position="68"/>
        <end position="95"/>
    </location>
</feature>
<feature type="transmembrane region" description="Helical" evidence="9">
    <location>
        <begin position="197"/>
        <end position="217"/>
    </location>
</feature>
<feature type="transmembrane region" description="Helical" evidence="9">
    <location>
        <begin position="148"/>
        <end position="169"/>
    </location>
</feature>
<dbReference type="GO" id="GO:0009055">
    <property type="term" value="F:electron transfer activity"/>
    <property type="evidence" value="ECO:0007669"/>
    <property type="project" value="TreeGrafter"/>
</dbReference>
<reference evidence="12" key="1">
    <citation type="journal article" date="2008" name="Genome Res.">
        <title>The genome of Pelotomaculum thermopropionicum reveals niche-associated evolution in anaerobic microbiota.</title>
        <authorList>
            <person name="Kosaka T."/>
            <person name="Kato S."/>
            <person name="Shimoyama T."/>
            <person name="Ishii S."/>
            <person name="Abe T."/>
            <person name="Watanabe K."/>
        </authorList>
    </citation>
    <scope>NUCLEOTIDE SEQUENCE [LARGE SCALE GENOMIC DNA]</scope>
    <source>
        <strain evidence="12">DSM 13744 / JCM 10971 / SI</strain>
    </source>
</reference>
<keyword evidence="2" id="KW-0813">Transport</keyword>
<evidence type="ECO:0000256" key="5">
    <source>
        <dbReference type="ARBA" id="ARBA00022982"/>
    </source>
</evidence>
<dbReference type="Gene3D" id="1.20.950.20">
    <property type="entry name" value="Transmembrane di-heme cytochromes, Chain C"/>
    <property type="match status" value="1"/>
</dbReference>
<dbReference type="GO" id="GO:0020037">
    <property type="term" value="F:heme binding"/>
    <property type="evidence" value="ECO:0007669"/>
    <property type="project" value="TreeGrafter"/>
</dbReference>
<evidence type="ECO:0000256" key="8">
    <source>
        <dbReference type="ARBA" id="ARBA00023136"/>
    </source>
</evidence>
<dbReference type="Pfam" id="PF02665">
    <property type="entry name" value="Nitrate_red_gam"/>
    <property type="match status" value="1"/>
</dbReference>